<reference evidence="1" key="1">
    <citation type="submission" date="2018-05" db="EMBL/GenBank/DDBJ databases">
        <authorList>
            <person name="Lanie J.A."/>
            <person name="Ng W.-L."/>
            <person name="Kazmierczak K.M."/>
            <person name="Andrzejewski T.M."/>
            <person name="Davidsen T.M."/>
            <person name="Wayne K.J."/>
            <person name="Tettelin H."/>
            <person name="Glass J.I."/>
            <person name="Rusch D."/>
            <person name="Podicherti R."/>
            <person name="Tsui H.-C.T."/>
            <person name="Winkler M.E."/>
        </authorList>
    </citation>
    <scope>NUCLEOTIDE SEQUENCE</scope>
</reference>
<proteinExistence type="predicted"/>
<protein>
    <submittedName>
        <fullName evidence="1">Uncharacterized protein</fullName>
    </submittedName>
</protein>
<dbReference type="EMBL" id="UINC01097729">
    <property type="protein sequence ID" value="SVC55685.1"/>
    <property type="molecule type" value="Genomic_DNA"/>
</dbReference>
<feature type="non-terminal residue" evidence="1">
    <location>
        <position position="1"/>
    </location>
</feature>
<accession>A0A382N5T9</accession>
<organism evidence="1">
    <name type="scientific">marine metagenome</name>
    <dbReference type="NCBI Taxonomy" id="408172"/>
    <lineage>
        <taxon>unclassified sequences</taxon>
        <taxon>metagenomes</taxon>
        <taxon>ecological metagenomes</taxon>
    </lineage>
</organism>
<evidence type="ECO:0000313" key="1">
    <source>
        <dbReference type="EMBL" id="SVC55685.1"/>
    </source>
</evidence>
<name>A0A382N5T9_9ZZZZ</name>
<gene>
    <name evidence="1" type="ORF">METZ01_LOCUS308539</name>
</gene>
<dbReference type="AlphaFoldDB" id="A0A382N5T9"/>
<sequence>LDYLDNHYYLGVEDNLFLFLLSTILNQLKFTKAHETEPYAYRQKLGF</sequence>